<evidence type="ECO:0000256" key="3">
    <source>
        <dbReference type="ARBA" id="ARBA00011738"/>
    </source>
</evidence>
<dbReference type="NCBIfam" id="TIGR02135">
    <property type="entry name" value="phoU_full"/>
    <property type="match status" value="1"/>
</dbReference>
<dbReference type="AlphaFoldDB" id="A0A077DI28"/>
<evidence type="ECO:0000256" key="7">
    <source>
        <dbReference type="ARBA" id="ARBA00056181"/>
    </source>
</evidence>
<evidence type="ECO:0000259" key="10">
    <source>
        <dbReference type="Pfam" id="PF01895"/>
    </source>
</evidence>
<evidence type="ECO:0000256" key="4">
    <source>
        <dbReference type="ARBA" id="ARBA00022448"/>
    </source>
</evidence>
<keyword evidence="4 8" id="KW-0813">Transport</keyword>
<keyword evidence="12" id="KW-1185">Reference proteome</keyword>
<gene>
    <name evidence="11" type="ORF">IX83_05175</name>
</gene>
<evidence type="ECO:0000256" key="1">
    <source>
        <dbReference type="ARBA" id="ARBA00004496"/>
    </source>
</evidence>
<dbReference type="PANTHER" id="PTHR42930">
    <property type="entry name" value="PHOSPHATE-SPECIFIC TRANSPORT SYSTEM ACCESSORY PROTEIN PHOU"/>
    <property type="match status" value="1"/>
</dbReference>
<dbReference type="InterPro" id="IPR038078">
    <property type="entry name" value="PhoU-like_sf"/>
</dbReference>
<dbReference type="GO" id="GO:0005737">
    <property type="term" value="C:cytoplasm"/>
    <property type="evidence" value="ECO:0007669"/>
    <property type="project" value="UniProtKB-SubCell"/>
</dbReference>
<keyword evidence="6 8" id="KW-0592">Phosphate transport</keyword>
<evidence type="ECO:0000256" key="8">
    <source>
        <dbReference type="PIRNR" id="PIRNR003107"/>
    </source>
</evidence>
<feature type="region of interest" description="Disordered" evidence="9">
    <location>
        <begin position="227"/>
        <end position="252"/>
    </location>
</feature>
<evidence type="ECO:0000256" key="6">
    <source>
        <dbReference type="ARBA" id="ARBA00022592"/>
    </source>
</evidence>
<dbReference type="InterPro" id="IPR028366">
    <property type="entry name" value="PhoU"/>
</dbReference>
<evidence type="ECO:0000313" key="12">
    <source>
        <dbReference type="Proteomes" id="UP000028945"/>
    </source>
</evidence>
<evidence type="ECO:0000256" key="2">
    <source>
        <dbReference type="ARBA" id="ARBA00008107"/>
    </source>
</evidence>
<dbReference type="GO" id="GO:0045936">
    <property type="term" value="P:negative regulation of phosphate metabolic process"/>
    <property type="evidence" value="ECO:0007669"/>
    <property type="project" value="InterPro"/>
</dbReference>
<dbReference type="EMBL" id="CP009238">
    <property type="protein sequence ID" value="AIL32783.1"/>
    <property type="molecule type" value="Genomic_DNA"/>
</dbReference>
<name>A0A077DI28_9BURK</name>
<dbReference type="KEGG" id="bpsi:IX83_05175"/>
<dbReference type="PIRSF" id="PIRSF003107">
    <property type="entry name" value="PhoU"/>
    <property type="match status" value="1"/>
</dbReference>
<protein>
    <recommendedName>
        <fullName evidence="8">Phosphate-specific transport system accessory protein PhoU</fullName>
    </recommendedName>
</protein>
<feature type="domain" description="PhoU" evidence="10">
    <location>
        <begin position="123"/>
        <end position="206"/>
    </location>
</feature>
<dbReference type="InterPro" id="IPR026022">
    <property type="entry name" value="PhoU_dom"/>
</dbReference>
<dbReference type="STRING" id="1072685.IX83_05175"/>
<reference evidence="11 12" key="1">
    <citation type="journal article" date="2014" name="BMC Genomics">
        <title>A genomic perspective on a new bacterial genus and species from the Alcaligenaceae family, Basilea psittacipulmonis.</title>
        <authorList>
            <person name="Whiteson K.L."/>
            <person name="Hernandez D."/>
            <person name="Lazarevic V."/>
            <person name="Gaia N."/>
            <person name="Farinelli L."/>
            <person name="Francois P."/>
            <person name="Pilo P."/>
            <person name="Frey J."/>
            <person name="Schrenzel J."/>
        </authorList>
    </citation>
    <scope>NUCLEOTIDE SEQUENCE [LARGE SCALE GENOMIC DNA]</scope>
    <source>
        <strain evidence="11 12">DSM 24701</strain>
    </source>
</reference>
<proteinExistence type="inferred from homology"/>
<accession>A0A077DI28</accession>
<comment type="subcellular location">
    <subcellularLocation>
        <location evidence="1 8">Cytoplasm</location>
    </subcellularLocation>
</comment>
<evidence type="ECO:0000313" key="11">
    <source>
        <dbReference type="EMBL" id="AIL32783.1"/>
    </source>
</evidence>
<keyword evidence="5 8" id="KW-0963">Cytoplasm</keyword>
<organism evidence="11 12">
    <name type="scientific">Basilea psittacipulmonis DSM 24701</name>
    <dbReference type="NCBI Taxonomy" id="1072685"/>
    <lineage>
        <taxon>Bacteria</taxon>
        <taxon>Pseudomonadati</taxon>
        <taxon>Pseudomonadota</taxon>
        <taxon>Betaproteobacteria</taxon>
        <taxon>Burkholderiales</taxon>
        <taxon>Alcaligenaceae</taxon>
        <taxon>Basilea</taxon>
    </lineage>
</organism>
<sequence length="252" mass="28752">MVHYNSRFDNELSKIYSQFLEMGGLVEAMINGILESLSTKDDSVIEQIYDLEERVNNMEVEIDNAIIQLFALFQPTAVDLRGVIMVSKMNTDLERMGDEAYKIAKMIAQLHEKRVELSSEVDIEHMASMVKNMLRQVLDAFARRDPIAAAEVLRSDKSVDKEWKGIMRELITYMIEDPRNISASIDMIFIGRSFERIGDHCTNMAEGIIYIVQGSDVRHKKVKKAEKVARREAPGTKSGLTEEEENVPESLF</sequence>
<comment type="subunit">
    <text evidence="3 8">Homodimer.</text>
</comment>
<dbReference type="GO" id="GO:0030643">
    <property type="term" value="P:intracellular phosphate ion homeostasis"/>
    <property type="evidence" value="ECO:0007669"/>
    <property type="project" value="InterPro"/>
</dbReference>
<dbReference type="Gene3D" id="1.20.58.220">
    <property type="entry name" value="Phosphate transport system protein phou homolog 2, domain 2"/>
    <property type="match status" value="2"/>
</dbReference>
<dbReference type="FunFam" id="1.20.58.220:FF:000004">
    <property type="entry name" value="Phosphate-specific transport system accessory protein PhoU"/>
    <property type="match status" value="1"/>
</dbReference>
<dbReference type="GO" id="GO:0006817">
    <property type="term" value="P:phosphate ion transport"/>
    <property type="evidence" value="ECO:0007669"/>
    <property type="project" value="UniProtKB-KW"/>
</dbReference>
<dbReference type="eggNOG" id="COG0704">
    <property type="taxonomic scope" value="Bacteria"/>
</dbReference>
<dbReference type="HOGENOM" id="CLU_078518_2_1_4"/>
<dbReference type="PANTHER" id="PTHR42930:SF3">
    <property type="entry name" value="PHOSPHATE-SPECIFIC TRANSPORT SYSTEM ACCESSORY PROTEIN PHOU"/>
    <property type="match status" value="1"/>
</dbReference>
<feature type="compositionally biased region" description="Acidic residues" evidence="9">
    <location>
        <begin position="241"/>
        <end position="252"/>
    </location>
</feature>
<comment type="similarity">
    <text evidence="2 8">Belongs to the PhoU family.</text>
</comment>
<comment type="function">
    <text evidence="7 8">Plays a role in the regulation of phosphate uptake.</text>
</comment>
<dbReference type="Pfam" id="PF01895">
    <property type="entry name" value="PhoU"/>
    <property type="match status" value="2"/>
</dbReference>
<dbReference type="SUPFAM" id="SSF109755">
    <property type="entry name" value="PhoU-like"/>
    <property type="match status" value="1"/>
</dbReference>
<dbReference type="OrthoDB" id="9814256at2"/>
<dbReference type="Proteomes" id="UP000028945">
    <property type="component" value="Chromosome"/>
</dbReference>
<evidence type="ECO:0000256" key="9">
    <source>
        <dbReference type="SAM" id="MobiDB-lite"/>
    </source>
</evidence>
<feature type="domain" description="PhoU" evidence="10">
    <location>
        <begin position="20"/>
        <end position="106"/>
    </location>
</feature>
<evidence type="ECO:0000256" key="5">
    <source>
        <dbReference type="ARBA" id="ARBA00022490"/>
    </source>
</evidence>